<name>A0A4R6SMZ5_LABRH</name>
<dbReference type="OrthoDB" id="4278078at2"/>
<dbReference type="SUPFAM" id="SSF140453">
    <property type="entry name" value="EsxAB dimer-like"/>
    <property type="match status" value="1"/>
</dbReference>
<evidence type="ECO:0000313" key="1">
    <source>
        <dbReference type="EMBL" id="TDQ04930.1"/>
    </source>
</evidence>
<dbReference type="RefSeq" id="WP_133847765.1">
    <property type="nucleotide sequence ID" value="NZ_SNXZ01000001.1"/>
</dbReference>
<reference evidence="1 2" key="1">
    <citation type="submission" date="2019-03" db="EMBL/GenBank/DDBJ databases">
        <title>Genomic Encyclopedia of Type Strains, Phase IV (KMG-IV): sequencing the most valuable type-strain genomes for metagenomic binning, comparative biology and taxonomic classification.</title>
        <authorList>
            <person name="Goeker M."/>
        </authorList>
    </citation>
    <scope>NUCLEOTIDE SEQUENCE [LARGE SCALE GENOMIC DNA]</scope>
    <source>
        <strain evidence="1 2">DSM 45361</strain>
    </source>
</reference>
<keyword evidence="2" id="KW-1185">Reference proteome</keyword>
<sequence>MVIRAEWETMRQGANDVANAVNQMDQEMATFERTMMNVYESWDGPARNAFDEARLQWKAIQQDLHARLALVGQAVTGSASEFEANEMNMARSTPGVIQA</sequence>
<accession>A0A4R6SMZ5</accession>
<evidence type="ECO:0000313" key="2">
    <source>
        <dbReference type="Proteomes" id="UP000295444"/>
    </source>
</evidence>
<comment type="caution">
    <text evidence="1">The sequence shown here is derived from an EMBL/GenBank/DDBJ whole genome shotgun (WGS) entry which is preliminary data.</text>
</comment>
<dbReference type="Proteomes" id="UP000295444">
    <property type="component" value="Unassembled WGS sequence"/>
</dbReference>
<dbReference type="EMBL" id="SNXZ01000001">
    <property type="protein sequence ID" value="TDQ04930.1"/>
    <property type="molecule type" value="Genomic_DNA"/>
</dbReference>
<organism evidence="1 2">
    <name type="scientific">Labedaea rhizosphaerae</name>
    <dbReference type="NCBI Taxonomy" id="598644"/>
    <lineage>
        <taxon>Bacteria</taxon>
        <taxon>Bacillati</taxon>
        <taxon>Actinomycetota</taxon>
        <taxon>Actinomycetes</taxon>
        <taxon>Pseudonocardiales</taxon>
        <taxon>Pseudonocardiaceae</taxon>
        <taxon>Labedaea</taxon>
    </lineage>
</organism>
<dbReference type="InterPro" id="IPR036689">
    <property type="entry name" value="ESAT-6-like_sf"/>
</dbReference>
<dbReference type="Gene3D" id="1.10.287.1060">
    <property type="entry name" value="ESAT-6-like"/>
    <property type="match status" value="1"/>
</dbReference>
<dbReference type="AlphaFoldDB" id="A0A4R6SMZ5"/>
<proteinExistence type="predicted"/>
<gene>
    <name evidence="1" type="ORF">EV186_101891</name>
</gene>
<dbReference type="InterPro" id="IPR010310">
    <property type="entry name" value="T7SS_ESAT-6-like"/>
</dbReference>
<protein>
    <submittedName>
        <fullName evidence="1">WXG100 family type VII secretion target</fullName>
    </submittedName>
</protein>
<dbReference type="Pfam" id="PF06013">
    <property type="entry name" value="WXG100"/>
    <property type="match status" value="1"/>
</dbReference>